<feature type="compositionally biased region" description="Basic residues" evidence="1">
    <location>
        <begin position="138"/>
        <end position="150"/>
    </location>
</feature>
<sequence>MSYVPPTLSLPIHHPPSRKKNRTKWWVDDEDRRENLNYLLQRDPTNTVNIVDTWGHPIISDGLSGSEHLRQRITEDKKSKLEDSRQRAHEENSESNERIRLFISSIRKSRKKLALDKISVGSKYIPSEEEKTNSANRPKNRANKNPKRGGRSTGPGSYCGKTTWAVKHFELGRDVVITTTQEAERDFKEKLASRLGADASSKVKTMVSVLVNGFQELNSCDRLIIDEALMSHFGAIVMATWLAGAKEVLLISDVNQVPFIERLNLFEMHYIRPNLVAMVTKELLCTYRHPMDSKHMPLKSDANILKDLPNTLYLTYTQVEKESLITWGFGKGEGTRILTVHEAQGLTSERTVTVQIVAKHKLHDSVSHAIVAITRYAVSCLYHIDNGE</sequence>
<comment type="caution">
    <text evidence="3">The sequence shown here is derived from an EMBL/GenBank/DDBJ whole genome shotgun (WGS) entry which is preliminary data.</text>
</comment>
<keyword evidence="4" id="KW-1185">Reference proteome</keyword>
<evidence type="ECO:0000313" key="4">
    <source>
        <dbReference type="Proteomes" id="UP000299102"/>
    </source>
</evidence>
<dbReference type="Gene3D" id="3.40.50.300">
    <property type="entry name" value="P-loop containing nucleotide triphosphate hydrolases"/>
    <property type="match status" value="2"/>
</dbReference>
<organism evidence="3 4">
    <name type="scientific">Eumeta variegata</name>
    <name type="common">Bagworm moth</name>
    <name type="synonym">Eumeta japonica</name>
    <dbReference type="NCBI Taxonomy" id="151549"/>
    <lineage>
        <taxon>Eukaryota</taxon>
        <taxon>Metazoa</taxon>
        <taxon>Ecdysozoa</taxon>
        <taxon>Arthropoda</taxon>
        <taxon>Hexapoda</taxon>
        <taxon>Insecta</taxon>
        <taxon>Pterygota</taxon>
        <taxon>Neoptera</taxon>
        <taxon>Endopterygota</taxon>
        <taxon>Lepidoptera</taxon>
        <taxon>Glossata</taxon>
        <taxon>Ditrysia</taxon>
        <taxon>Tineoidea</taxon>
        <taxon>Psychidae</taxon>
        <taxon>Oiketicinae</taxon>
        <taxon>Eumeta</taxon>
    </lineage>
</organism>
<dbReference type="InterPro" id="IPR027351">
    <property type="entry name" value="(+)RNA_virus_helicase_core_dom"/>
</dbReference>
<feature type="region of interest" description="Disordered" evidence="1">
    <location>
        <begin position="127"/>
        <end position="157"/>
    </location>
</feature>
<feature type="region of interest" description="Disordered" evidence="1">
    <location>
        <begin position="1"/>
        <end position="22"/>
    </location>
</feature>
<dbReference type="OrthoDB" id="9995375at2759"/>
<dbReference type="EMBL" id="BGZK01000744">
    <property type="protein sequence ID" value="GBP58793.1"/>
    <property type="molecule type" value="Genomic_DNA"/>
</dbReference>
<feature type="region of interest" description="Disordered" evidence="1">
    <location>
        <begin position="75"/>
        <end position="96"/>
    </location>
</feature>
<name>A0A4C1X6K1_EUMVA</name>
<dbReference type="AlphaFoldDB" id="A0A4C1X6K1"/>
<evidence type="ECO:0000256" key="1">
    <source>
        <dbReference type="SAM" id="MobiDB-lite"/>
    </source>
</evidence>
<feature type="domain" description="(+)RNA virus helicase C-terminal" evidence="2">
    <location>
        <begin position="159"/>
        <end position="382"/>
    </location>
</feature>
<gene>
    <name evidence="3" type="ORF">EVAR_25866_1</name>
</gene>
<protein>
    <recommendedName>
        <fullName evidence="2">(+)RNA virus helicase C-terminal domain-containing protein</fullName>
    </recommendedName>
</protein>
<dbReference type="GO" id="GO:0005524">
    <property type="term" value="F:ATP binding"/>
    <property type="evidence" value="ECO:0007669"/>
    <property type="project" value="InterPro"/>
</dbReference>
<reference evidence="3 4" key="1">
    <citation type="journal article" date="2019" name="Commun. Biol.">
        <title>The bagworm genome reveals a unique fibroin gene that provides high tensile strength.</title>
        <authorList>
            <person name="Kono N."/>
            <person name="Nakamura H."/>
            <person name="Ohtoshi R."/>
            <person name="Tomita M."/>
            <person name="Numata K."/>
            <person name="Arakawa K."/>
        </authorList>
    </citation>
    <scope>NUCLEOTIDE SEQUENCE [LARGE SCALE GENOMIC DNA]</scope>
</reference>
<proteinExistence type="predicted"/>
<dbReference type="Pfam" id="PF01443">
    <property type="entry name" value="Viral_helicase1"/>
    <property type="match status" value="1"/>
</dbReference>
<accession>A0A4C1X6K1</accession>
<evidence type="ECO:0000259" key="2">
    <source>
        <dbReference type="Pfam" id="PF01443"/>
    </source>
</evidence>
<dbReference type="InterPro" id="IPR027417">
    <property type="entry name" value="P-loop_NTPase"/>
</dbReference>
<evidence type="ECO:0000313" key="3">
    <source>
        <dbReference type="EMBL" id="GBP58793.1"/>
    </source>
</evidence>
<dbReference type="Proteomes" id="UP000299102">
    <property type="component" value="Unassembled WGS sequence"/>
</dbReference>